<dbReference type="AlphaFoldDB" id="A0A0K8MIV1"/>
<dbReference type="CDD" id="cd00093">
    <property type="entry name" value="HTH_XRE"/>
    <property type="match status" value="1"/>
</dbReference>
<accession>A0A0K8MIV1</accession>
<dbReference type="Gene3D" id="1.10.260.40">
    <property type="entry name" value="lambda repressor-like DNA-binding domains"/>
    <property type="match status" value="1"/>
</dbReference>
<dbReference type="GO" id="GO:0003677">
    <property type="term" value="F:DNA binding"/>
    <property type="evidence" value="ECO:0007669"/>
    <property type="project" value="InterPro"/>
</dbReference>
<organism evidence="2 3">
    <name type="scientific">Fructobacillus ficulneus</name>
    <dbReference type="NCBI Taxonomy" id="157463"/>
    <lineage>
        <taxon>Bacteria</taxon>
        <taxon>Bacillati</taxon>
        <taxon>Bacillota</taxon>
        <taxon>Bacilli</taxon>
        <taxon>Lactobacillales</taxon>
        <taxon>Lactobacillaceae</taxon>
        <taxon>Fructobacillus</taxon>
    </lineage>
</organism>
<evidence type="ECO:0000313" key="2">
    <source>
        <dbReference type="EMBL" id="GAO99819.1"/>
    </source>
</evidence>
<proteinExistence type="predicted"/>
<dbReference type="EMBL" id="DF968001">
    <property type="protein sequence ID" value="GAO99819.1"/>
    <property type="molecule type" value="Genomic_DNA"/>
</dbReference>
<feature type="domain" description="HTH cro/C1-type" evidence="1">
    <location>
        <begin position="21"/>
        <end position="63"/>
    </location>
</feature>
<dbReference type="PROSITE" id="PS50943">
    <property type="entry name" value="HTH_CROC1"/>
    <property type="match status" value="1"/>
</dbReference>
<dbReference type="RefSeq" id="WP_061993202.1">
    <property type="nucleotide sequence ID" value="NZ_DF968001.1"/>
</dbReference>
<dbReference type="Proteomes" id="UP000253891">
    <property type="component" value="Unassembled WGS sequence"/>
</dbReference>
<name>A0A0K8MIV1_9LACO</name>
<protein>
    <recommendedName>
        <fullName evidence="1">HTH cro/C1-type domain-containing protein</fullName>
    </recommendedName>
</protein>
<keyword evidence="3" id="KW-1185">Reference proteome</keyword>
<dbReference type="OrthoDB" id="2339770at2"/>
<gene>
    <name evidence="2" type="ORF">FFIC_240940</name>
</gene>
<dbReference type="InterPro" id="IPR010982">
    <property type="entry name" value="Lambda_DNA-bd_dom_sf"/>
</dbReference>
<evidence type="ECO:0000259" key="1">
    <source>
        <dbReference type="PROSITE" id="PS50943"/>
    </source>
</evidence>
<dbReference type="Pfam" id="PF01381">
    <property type="entry name" value="HTH_3"/>
    <property type="match status" value="1"/>
</dbReference>
<dbReference type="SUPFAM" id="SSF47413">
    <property type="entry name" value="lambda repressor-like DNA-binding domains"/>
    <property type="match status" value="1"/>
</dbReference>
<sequence>MEIKQKIEILFNSGLSGYAIAKETGVNQSSISKFMNGTRPIENMTLETAQKLSDLYDKRINDVELPANYDVIKKVFRLEFKEILESQLDLYKESPNTDDKLMFNYLYHEFDKVMHDNQTIYEIGDLVNNMVEPSQQMIDEL</sequence>
<dbReference type="InterPro" id="IPR001387">
    <property type="entry name" value="Cro/C1-type_HTH"/>
</dbReference>
<dbReference type="SMART" id="SM00530">
    <property type="entry name" value="HTH_XRE"/>
    <property type="match status" value="1"/>
</dbReference>
<evidence type="ECO:0000313" key="3">
    <source>
        <dbReference type="Proteomes" id="UP000253891"/>
    </source>
</evidence>
<reference evidence="2 3" key="1">
    <citation type="journal article" date="2015" name="BMC Genomics">
        <title>Comparative genomics of Fructobacillus spp. and Leuconostoc spp. reveals niche-specific evolution of Fructobacillus spp.</title>
        <authorList>
            <person name="Endo A."/>
            <person name="Tanizawa Y."/>
            <person name="Tanaka N."/>
            <person name="Maeno S."/>
            <person name="Kumar H."/>
            <person name="Shiwa Y."/>
            <person name="Okada S."/>
            <person name="Yoshikawa H."/>
            <person name="Dicks L."/>
            <person name="Nakagawa J."/>
            <person name="Arita M."/>
        </authorList>
    </citation>
    <scope>NUCLEOTIDE SEQUENCE [LARGE SCALE GENOMIC DNA]</scope>
    <source>
        <strain evidence="2 3">JCM 12225</strain>
    </source>
</reference>